<dbReference type="PANTHER" id="PTHR36513">
    <property type="entry name" value="ABC TRANSMEMBRANE TYPE-1 DOMAIN-CONTAINING PROTEIN"/>
    <property type="match status" value="1"/>
</dbReference>
<dbReference type="EMBL" id="JACHIL010000004">
    <property type="protein sequence ID" value="MBB5091986.1"/>
    <property type="molecule type" value="Genomic_DNA"/>
</dbReference>
<dbReference type="InterPro" id="IPR010297">
    <property type="entry name" value="DUF900_hydrolase"/>
</dbReference>
<dbReference type="Gene3D" id="3.40.50.1820">
    <property type="entry name" value="alpha/beta hydrolase"/>
    <property type="match status" value="1"/>
</dbReference>
<dbReference type="SUPFAM" id="SSF53474">
    <property type="entry name" value="alpha/beta-Hydrolases"/>
    <property type="match status" value="1"/>
</dbReference>
<keyword evidence="2" id="KW-1185">Reference proteome</keyword>
<sequence>MTRILFLAFVSIIISGCTGSRAVLWHGPNSNPASVAAANAAIIKPAQPASVVPVYVATSRQRSDDFSMPYNAKRSDKLNFSRVDIGIPKSHVKGVVEKTGYKPDPAKHFAAVSFQPFDNSQIFVNQLNQALDQHSAKDQELLIFVHGYNNNFADSTFRAAQFTHDYGLKSVTVHYAWPSAASLGLYVYDRDSANFARDGLAELLKLASKTKAKRILLVGHSMGSFVTMEALRTLALNEERTALNRLTNVLLAAPDIDLDVFEKQVKDVKPLPPMAVLVSRNDSALNISGRITGGHSRVGDGSSIETLQKYGIAVLDASTVDGGDHSVFASSPTLMALVSDGSLSFNTLKGEGQTSGQAILADGTNVITGAASMVIYLPGRILTAAATGFQQ</sequence>
<accession>A0A7W8AKC9</accession>
<dbReference type="RefSeq" id="WP_022711702.1">
    <property type="nucleotide sequence ID" value="NZ_JACHIL010000004.1"/>
</dbReference>
<dbReference type="PIRSF" id="PIRSF033909">
    <property type="entry name" value="UCP033909"/>
    <property type="match status" value="1"/>
</dbReference>
<dbReference type="Proteomes" id="UP000531231">
    <property type="component" value="Unassembled WGS sequence"/>
</dbReference>
<dbReference type="PANTHER" id="PTHR36513:SF1">
    <property type="entry name" value="TRANSMEMBRANE PROTEIN"/>
    <property type="match status" value="1"/>
</dbReference>
<protein>
    <submittedName>
        <fullName evidence="1">Esterase/lipase superfamily enzyme</fullName>
    </submittedName>
</protein>
<proteinExistence type="predicted"/>
<reference evidence="1 2" key="1">
    <citation type="submission" date="2020-08" db="EMBL/GenBank/DDBJ databases">
        <title>Genomic Encyclopedia of Type Strains, Phase IV (KMG-IV): sequencing the most valuable type-strain genomes for metagenomic binning, comparative biology and taxonomic classification.</title>
        <authorList>
            <person name="Goeker M."/>
        </authorList>
    </citation>
    <scope>NUCLEOTIDE SEQUENCE [LARGE SCALE GENOMIC DNA]</scope>
    <source>
        <strain evidence="1 2">DSM 25620</strain>
    </source>
</reference>
<evidence type="ECO:0000313" key="2">
    <source>
        <dbReference type="Proteomes" id="UP000531231"/>
    </source>
</evidence>
<name>A0A7W8AKC9_9HYPH</name>
<comment type="caution">
    <text evidence="1">The sequence shown here is derived from an EMBL/GenBank/DDBJ whole genome shotgun (WGS) entry which is preliminary data.</text>
</comment>
<evidence type="ECO:0000313" key="1">
    <source>
        <dbReference type="EMBL" id="MBB5091986.1"/>
    </source>
</evidence>
<organism evidence="1 2">
    <name type="scientific">Pseudochrobactrum saccharolyticum</name>
    <dbReference type="NCBI Taxonomy" id="354352"/>
    <lineage>
        <taxon>Bacteria</taxon>
        <taxon>Pseudomonadati</taxon>
        <taxon>Pseudomonadota</taxon>
        <taxon>Alphaproteobacteria</taxon>
        <taxon>Hyphomicrobiales</taxon>
        <taxon>Brucellaceae</taxon>
        <taxon>Pseudochrobactrum</taxon>
    </lineage>
</organism>
<dbReference type="InterPro" id="IPR014586">
    <property type="entry name" value="UCP033909"/>
</dbReference>
<dbReference type="InterPro" id="IPR029058">
    <property type="entry name" value="AB_hydrolase_fold"/>
</dbReference>
<gene>
    <name evidence="1" type="ORF">HNQ68_002531</name>
</gene>
<dbReference type="Pfam" id="PF05990">
    <property type="entry name" value="DUF900"/>
    <property type="match status" value="1"/>
</dbReference>
<dbReference type="AlphaFoldDB" id="A0A7W8AKC9"/>
<dbReference type="PROSITE" id="PS51257">
    <property type="entry name" value="PROKAR_LIPOPROTEIN"/>
    <property type="match status" value="1"/>
</dbReference>